<reference evidence="1 2" key="1">
    <citation type="submission" date="2019-02" db="EMBL/GenBank/DDBJ databases">
        <title>Genome sequencing of the rare red list fungi Hericium alpestre (H. flagellum).</title>
        <authorList>
            <person name="Buettner E."/>
            <person name="Kellner H."/>
        </authorList>
    </citation>
    <scope>NUCLEOTIDE SEQUENCE [LARGE SCALE GENOMIC DNA]</scope>
    <source>
        <strain evidence="1 2">DSM 108284</strain>
    </source>
</reference>
<comment type="caution">
    <text evidence="1">The sequence shown here is derived from an EMBL/GenBank/DDBJ whole genome shotgun (WGS) entry which is preliminary data.</text>
</comment>
<dbReference type="Proteomes" id="UP000298061">
    <property type="component" value="Unassembled WGS sequence"/>
</dbReference>
<evidence type="ECO:0000313" key="1">
    <source>
        <dbReference type="EMBL" id="TFY79265.1"/>
    </source>
</evidence>
<dbReference type="OrthoDB" id="5595612at2759"/>
<feature type="non-terminal residue" evidence="1">
    <location>
        <position position="337"/>
    </location>
</feature>
<name>A0A4Y9ZXE8_9AGAM</name>
<proteinExistence type="predicted"/>
<protein>
    <submittedName>
        <fullName evidence="1">Uncharacterized protein</fullName>
    </submittedName>
</protein>
<evidence type="ECO:0000313" key="2">
    <source>
        <dbReference type="Proteomes" id="UP000298061"/>
    </source>
</evidence>
<gene>
    <name evidence="1" type="ORF">EWM64_g4747</name>
</gene>
<keyword evidence="2" id="KW-1185">Reference proteome</keyword>
<accession>A0A4Y9ZXE8</accession>
<organism evidence="1 2">
    <name type="scientific">Hericium alpestre</name>
    <dbReference type="NCBI Taxonomy" id="135208"/>
    <lineage>
        <taxon>Eukaryota</taxon>
        <taxon>Fungi</taxon>
        <taxon>Dikarya</taxon>
        <taxon>Basidiomycota</taxon>
        <taxon>Agaricomycotina</taxon>
        <taxon>Agaricomycetes</taxon>
        <taxon>Russulales</taxon>
        <taxon>Hericiaceae</taxon>
        <taxon>Hericium</taxon>
    </lineage>
</organism>
<dbReference type="STRING" id="135208.A0A4Y9ZXE8"/>
<sequence length="337" mass="36003">MFAVQGAPVNGNCAAQANVIDVAPGLDSTTSLNRTQWAQSALLWSFVKSQDPTSVKKLQSFVVLAKWSSLSAADGPVQDSSSGFETTLLGFTYDFAGQTLLEPQVSFQTDGQPSNAQVAQVSSTANSALDRMYSFAAASSNQQQMAMQQYWRAVLQQDPKNFNLFVSLVISSPILLPYDANAAPGNINISSLLTNSTSAPFPPPLACYPGLSSSQQQLISSIETTVFGLSSASTQSKFDTSCFPDRPVYGVLDLLRLRLPFHDSVPNVARQAAALTRDATPRVIVYNGPILSALPASSSTNVSSTMATDPLQFGTLNHINHVLLNFFAIIPDIKVAI</sequence>
<dbReference type="AlphaFoldDB" id="A0A4Y9ZXE8"/>
<dbReference type="EMBL" id="SFCI01000531">
    <property type="protein sequence ID" value="TFY79265.1"/>
    <property type="molecule type" value="Genomic_DNA"/>
</dbReference>